<evidence type="ECO:0000256" key="2">
    <source>
        <dbReference type="ARBA" id="ARBA00023125"/>
    </source>
</evidence>
<dbReference type="GO" id="GO:0003677">
    <property type="term" value="F:DNA binding"/>
    <property type="evidence" value="ECO:0007669"/>
    <property type="project" value="UniProtKB-UniRule"/>
</dbReference>
<dbReference type="EMBL" id="JACHIH010000003">
    <property type="protein sequence ID" value="MBB5046118.1"/>
    <property type="molecule type" value="Genomic_DNA"/>
</dbReference>
<dbReference type="InterPro" id="IPR009057">
    <property type="entry name" value="Homeodomain-like_sf"/>
</dbReference>
<dbReference type="Proteomes" id="UP000542353">
    <property type="component" value="Unassembled WGS sequence"/>
</dbReference>
<keyword evidence="7" id="KW-1185">Reference proteome</keyword>
<dbReference type="SUPFAM" id="SSF48498">
    <property type="entry name" value="Tetracyclin repressor-like, C-terminal domain"/>
    <property type="match status" value="1"/>
</dbReference>
<organism evidence="6 7">
    <name type="scientific">Rhodopseudomonas rhenobacensis</name>
    <dbReference type="NCBI Taxonomy" id="87461"/>
    <lineage>
        <taxon>Bacteria</taxon>
        <taxon>Pseudomonadati</taxon>
        <taxon>Pseudomonadota</taxon>
        <taxon>Alphaproteobacteria</taxon>
        <taxon>Hyphomicrobiales</taxon>
        <taxon>Nitrobacteraceae</taxon>
        <taxon>Rhodopseudomonas</taxon>
    </lineage>
</organism>
<dbReference type="Pfam" id="PF21993">
    <property type="entry name" value="TetR_C_13_2"/>
    <property type="match status" value="1"/>
</dbReference>
<dbReference type="PRINTS" id="PR00455">
    <property type="entry name" value="HTHTETR"/>
</dbReference>
<keyword evidence="1" id="KW-0805">Transcription regulation</keyword>
<dbReference type="Pfam" id="PF00440">
    <property type="entry name" value="TetR_N"/>
    <property type="match status" value="1"/>
</dbReference>
<evidence type="ECO:0000259" key="5">
    <source>
        <dbReference type="PROSITE" id="PS50977"/>
    </source>
</evidence>
<keyword evidence="3" id="KW-0804">Transcription</keyword>
<proteinExistence type="predicted"/>
<protein>
    <submittedName>
        <fullName evidence="6">AcrR family transcriptional regulator</fullName>
    </submittedName>
</protein>
<dbReference type="PROSITE" id="PS50977">
    <property type="entry name" value="HTH_TETR_2"/>
    <property type="match status" value="1"/>
</dbReference>
<comment type="caution">
    <text evidence="6">The sequence shown here is derived from an EMBL/GenBank/DDBJ whole genome shotgun (WGS) entry which is preliminary data.</text>
</comment>
<dbReference type="AlphaFoldDB" id="A0A7W7Z159"/>
<dbReference type="Gene3D" id="1.10.357.10">
    <property type="entry name" value="Tetracycline Repressor, domain 2"/>
    <property type="match status" value="1"/>
</dbReference>
<evidence type="ECO:0000256" key="3">
    <source>
        <dbReference type="ARBA" id="ARBA00023163"/>
    </source>
</evidence>
<evidence type="ECO:0000256" key="1">
    <source>
        <dbReference type="ARBA" id="ARBA00023015"/>
    </source>
</evidence>
<reference evidence="6 7" key="1">
    <citation type="submission" date="2020-08" db="EMBL/GenBank/DDBJ databases">
        <title>Genomic Encyclopedia of Type Strains, Phase IV (KMG-IV): sequencing the most valuable type-strain genomes for metagenomic binning, comparative biology and taxonomic classification.</title>
        <authorList>
            <person name="Goeker M."/>
        </authorList>
    </citation>
    <scope>NUCLEOTIDE SEQUENCE [LARGE SCALE GENOMIC DNA]</scope>
    <source>
        <strain evidence="6 7">DSM 12706</strain>
    </source>
</reference>
<accession>A0A7W7Z159</accession>
<feature type="domain" description="HTH tetR-type" evidence="5">
    <location>
        <begin position="10"/>
        <end position="70"/>
    </location>
</feature>
<gene>
    <name evidence="6" type="ORF">HNR60_000860</name>
</gene>
<evidence type="ECO:0000313" key="6">
    <source>
        <dbReference type="EMBL" id="MBB5046118.1"/>
    </source>
</evidence>
<evidence type="ECO:0000256" key="4">
    <source>
        <dbReference type="PROSITE-ProRule" id="PRU00335"/>
    </source>
</evidence>
<dbReference type="InterPro" id="IPR001647">
    <property type="entry name" value="HTH_TetR"/>
</dbReference>
<dbReference type="PANTHER" id="PTHR47506:SF1">
    <property type="entry name" value="HTH-TYPE TRANSCRIPTIONAL REGULATOR YJDC"/>
    <property type="match status" value="1"/>
</dbReference>
<dbReference type="InterPro" id="IPR054156">
    <property type="entry name" value="YxaF_TetR_C"/>
</dbReference>
<dbReference type="InterPro" id="IPR036271">
    <property type="entry name" value="Tet_transcr_reg_TetR-rel_C_sf"/>
</dbReference>
<dbReference type="RefSeq" id="WP_184254658.1">
    <property type="nucleotide sequence ID" value="NZ_JACHIH010000003.1"/>
</dbReference>
<feature type="DNA-binding region" description="H-T-H motif" evidence="4">
    <location>
        <begin position="33"/>
        <end position="52"/>
    </location>
</feature>
<dbReference type="PANTHER" id="PTHR47506">
    <property type="entry name" value="TRANSCRIPTIONAL REGULATORY PROTEIN"/>
    <property type="match status" value="1"/>
</dbReference>
<evidence type="ECO:0000313" key="7">
    <source>
        <dbReference type="Proteomes" id="UP000542353"/>
    </source>
</evidence>
<name>A0A7W7Z159_9BRAD</name>
<dbReference type="SUPFAM" id="SSF46689">
    <property type="entry name" value="Homeodomain-like"/>
    <property type="match status" value="1"/>
</dbReference>
<sequence>MKRTLTPRGAATKRRIVEAAAELIYAKGAERVSLDEVMEATGASRSQLYHYFANKDALVREVIEIQTTRILEANSGHLEHLDSFEALRVWRDALIAANRAGGVRGCPLGSLANELAAHSEEARHQLDQSFAAWGTVIEKGLCRMRERGQIKASANPKAMSVAILAAIQGGILLSKTARDSQPLELALDMALNHLERFAA</sequence>
<keyword evidence="2 4" id="KW-0238">DNA-binding</keyword>